<feature type="compositionally biased region" description="Acidic residues" evidence="1">
    <location>
        <begin position="354"/>
        <end position="364"/>
    </location>
</feature>
<dbReference type="InterPro" id="IPR019446">
    <property type="entry name" value="BMT5-like"/>
</dbReference>
<dbReference type="AlphaFoldDB" id="A0AAD5RNI6"/>
<evidence type="ECO:0000259" key="2">
    <source>
        <dbReference type="Pfam" id="PF10354"/>
    </source>
</evidence>
<feature type="domain" description="25S rRNA (uridine-N(3))-methyltransferase BMT5-like" evidence="2">
    <location>
        <begin position="73"/>
        <end position="292"/>
    </location>
</feature>
<feature type="compositionally biased region" description="Gly residues" evidence="1">
    <location>
        <begin position="309"/>
        <end position="321"/>
    </location>
</feature>
<dbReference type="PANTHER" id="PTHR11538:SF26">
    <property type="entry name" value="FERREDOXIN-FOLD ANTICODON-BINDING DOMAIN-CONTAINING PROTEIN 1"/>
    <property type="match status" value="1"/>
</dbReference>
<dbReference type="PANTHER" id="PTHR11538">
    <property type="entry name" value="PHENYLALANYL-TRNA SYNTHETASE"/>
    <property type="match status" value="1"/>
</dbReference>
<feature type="region of interest" description="Disordered" evidence="1">
    <location>
        <begin position="296"/>
        <end position="411"/>
    </location>
</feature>
<feature type="compositionally biased region" description="Basic and acidic residues" evidence="1">
    <location>
        <begin position="396"/>
        <end position="405"/>
    </location>
</feature>
<dbReference type="GO" id="GO:0070042">
    <property type="term" value="F:rRNA (uridine-N3-)-methyltransferase activity"/>
    <property type="evidence" value="ECO:0007669"/>
    <property type="project" value="InterPro"/>
</dbReference>
<feature type="compositionally biased region" description="Basic residues" evidence="1">
    <location>
        <begin position="15"/>
        <end position="26"/>
    </location>
</feature>
<evidence type="ECO:0000313" key="4">
    <source>
        <dbReference type="Proteomes" id="UP001201980"/>
    </source>
</evidence>
<feature type="compositionally biased region" description="Acidic residues" evidence="1">
    <location>
        <begin position="322"/>
        <end position="331"/>
    </location>
</feature>
<evidence type="ECO:0000313" key="3">
    <source>
        <dbReference type="EMBL" id="KAJ2899878.1"/>
    </source>
</evidence>
<dbReference type="GO" id="GO:0005737">
    <property type="term" value="C:cytoplasm"/>
    <property type="evidence" value="ECO:0007669"/>
    <property type="project" value="TreeGrafter"/>
</dbReference>
<keyword evidence="4" id="KW-1185">Reference proteome</keyword>
<feature type="compositionally biased region" description="Basic and acidic residues" evidence="1">
    <location>
        <begin position="370"/>
        <end position="388"/>
    </location>
</feature>
<feature type="region of interest" description="Disordered" evidence="1">
    <location>
        <begin position="141"/>
        <end position="199"/>
    </location>
</feature>
<proteinExistence type="predicted"/>
<feature type="compositionally biased region" description="Basic residues" evidence="1">
    <location>
        <begin position="143"/>
        <end position="152"/>
    </location>
</feature>
<reference evidence="3" key="1">
    <citation type="submission" date="2022-07" db="EMBL/GenBank/DDBJ databases">
        <title>Draft genome sequence of Zalerion maritima ATCC 34329, a (micro)plastics degrading marine fungus.</title>
        <authorList>
            <person name="Paco A."/>
            <person name="Goncalves M.F.M."/>
            <person name="Rocha-Santos T.A.P."/>
            <person name="Alves A."/>
        </authorList>
    </citation>
    <scope>NUCLEOTIDE SEQUENCE</scope>
    <source>
        <strain evidence="3">ATCC 34329</strain>
    </source>
</reference>
<dbReference type="Pfam" id="PF10354">
    <property type="entry name" value="BMT5-like"/>
    <property type="match status" value="1"/>
</dbReference>
<name>A0AAD5RNI6_9PEZI</name>
<feature type="region of interest" description="Disordered" evidence="1">
    <location>
        <begin position="1"/>
        <end position="63"/>
    </location>
</feature>
<dbReference type="Proteomes" id="UP001201980">
    <property type="component" value="Unassembled WGS sequence"/>
</dbReference>
<feature type="compositionally biased region" description="Basic and acidic residues" evidence="1">
    <location>
        <begin position="153"/>
        <end position="175"/>
    </location>
</feature>
<dbReference type="GO" id="GO:0070475">
    <property type="term" value="P:rRNA base methylation"/>
    <property type="evidence" value="ECO:0007669"/>
    <property type="project" value="InterPro"/>
</dbReference>
<comment type="caution">
    <text evidence="3">The sequence shown here is derived from an EMBL/GenBank/DDBJ whole genome shotgun (WGS) entry which is preliminary data.</text>
</comment>
<accession>A0AAD5RNI6</accession>
<dbReference type="EMBL" id="JAKWBI020000186">
    <property type="protein sequence ID" value="KAJ2899878.1"/>
    <property type="molecule type" value="Genomic_DNA"/>
</dbReference>
<evidence type="ECO:0000256" key="1">
    <source>
        <dbReference type="SAM" id="MobiDB-lite"/>
    </source>
</evidence>
<organism evidence="3 4">
    <name type="scientific">Zalerion maritima</name>
    <dbReference type="NCBI Taxonomy" id="339359"/>
    <lineage>
        <taxon>Eukaryota</taxon>
        <taxon>Fungi</taxon>
        <taxon>Dikarya</taxon>
        <taxon>Ascomycota</taxon>
        <taxon>Pezizomycotina</taxon>
        <taxon>Sordariomycetes</taxon>
        <taxon>Lulworthiomycetidae</taxon>
        <taxon>Lulworthiales</taxon>
        <taxon>Lulworthiaceae</taxon>
        <taxon>Zalerion</taxon>
    </lineage>
</organism>
<sequence>MAKKRKHLATPAGHHGTRHPSKKPRHLHPDAPRPKQRQPSSQKKQKSKLKPKNLSNAQHQNPIIPFSPHHSILLVGEGDLSFAASLIADQKCTSLRAGVFEKSKDELMSKYPHVSSNIDIIERGGGQVIYGLDATKMGPFVVPKRRRGKKSKSKDNDNIKNSDVDAPKPSNHDDEYASDDSNTNPRNKSAPATLPKPPGTPLIDRIIFNFPHVGGKSTDVNRQVRANQSLLVQFFEHAIPSLAAGGRIIVTLFEGNPYSLWNVRDLGRHTGLMVERSFKFQSGAYPGYRHARTLGVVRRRKAGSQTKSGEGGKSDGGGETEGSGEEGEGEGDSNAGEEGHSSNDEAEDEKVGNGDEDQEEDWEESITAWRGEERPARSYVFVRKDDNMVAKTELSGGEKRQKDGENSSDEE</sequence>
<protein>
    <recommendedName>
        <fullName evidence="2">25S rRNA (uridine-N(3))-methyltransferase BMT5-like domain-containing protein</fullName>
    </recommendedName>
</protein>
<feature type="compositionally biased region" description="Basic and acidic residues" evidence="1">
    <location>
        <begin position="337"/>
        <end position="353"/>
    </location>
</feature>
<gene>
    <name evidence="3" type="ORF">MKZ38_002745</name>
</gene>